<accession>A0ABR3W1H9</accession>
<proteinExistence type="predicted"/>
<keyword evidence="1" id="KW-1133">Transmembrane helix</keyword>
<dbReference type="PANTHER" id="PTHR35394:SF5">
    <property type="entry name" value="DUF3176 DOMAIN-CONTAINING PROTEIN"/>
    <property type="match status" value="1"/>
</dbReference>
<dbReference type="EMBL" id="JAWRVE010000181">
    <property type="protein sequence ID" value="KAL1850779.1"/>
    <property type="molecule type" value="Genomic_DNA"/>
</dbReference>
<evidence type="ECO:0000313" key="3">
    <source>
        <dbReference type="Proteomes" id="UP001583177"/>
    </source>
</evidence>
<sequence length="588" mass="63949">MLLVALAALLAAYDDRAVFDWKGVTLNAVVSVLSTASRASLLYAISELISQWKWIVFTSTRRPLIDFERIDAASRGPLGSLGLMWKCKAVGYLRLGALVLLLSIAADPLTQQLIQYKQRVVYMQDANTTVNRAARFSRGNEIFMPPTKLLSEYLDQTYVLADADFSMQSAILYGLNQSMQNVIQQGNANCPTGNCTLDRIASRGTQYSYVMKVKGMILSSNGTAFRLPNGLYVDNYNGRKSEISPADRTSPVFMMASLGTANASETISTQDLDTLVWSMSMIRVDPASPNAFAVWPDLPPLAMECALFYCVNSYAITVTNGTLQATGTQVPGVIRVKDSWKPEGTHADAIAGSQNEVDSIAFNKSFSIIIRTDLVLSSPATGNLFNISQAAVDSISSYFQSTFASTLQKLPRAHDESPAGSFSGYYINSSQVQYEPGIMQALYSSNDLNATFAALAASMSNAIRTGADGALDGASTSVIGMKGEITTFYEIVWPWISLHCILIVGGLVFLGVTIWENQKQSEVVPLWRSSSLATMSRGQAVTDVLFGMQTAEQMCKKAKASRVSLFDKNDVASTSLETLDFDPLEVEQ</sequence>
<dbReference type="Proteomes" id="UP001583177">
    <property type="component" value="Unassembled WGS sequence"/>
</dbReference>
<dbReference type="InterPro" id="IPR021514">
    <property type="entry name" value="DUF3176"/>
</dbReference>
<reference evidence="2 3" key="1">
    <citation type="journal article" date="2024" name="IMA Fungus">
        <title>IMA Genome - F19 : A genome assembly and annotation guide to empower mycologists, including annotated draft genome sequences of Ceratocystis pirilliformis, Diaporthe australafricana, Fusarium ophioides, Paecilomyces lecythidis, and Sporothrix stenoceras.</title>
        <authorList>
            <person name="Aylward J."/>
            <person name="Wilson A.M."/>
            <person name="Visagie C.M."/>
            <person name="Spraker J."/>
            <person name="Barnes I."/>
            <person name="Buitendag C."/>
            <person name="Ceriani C."/>
            <person name="Del Mar Angel L."/>
            <person name="du Plessis D."/>
            <person name="Fuchs T."/>
            <person name="Gasser K."/>
            <person name="Kramer D."/>
            <person name="Li W."/>
            <person name="Munsamy K."/>
            <person name="Piso A."/>
            <person name="Price J.L."/>
            <person name="Sonnekus B."/>
            <person name="Thomas C."/>
            <person name="van der Nest A."/>
            <person name="van Dijk A."/>
            <person name="van Heerden A."/>
            <person name="van Vuuren N."/>
            <person name="Yilmaz N."/>
            <person name="Duong T.A."/>
            <person name="van der Merwe N.A."/>
            <person name="Wingfield M.J."/>
            <person name="Wingfield B.D."/>
        </authorList>
    </citation>
    <scope>NUCLEOTIDE SEQUENCE [LARGE SCALE GENOMIC DNA]</scope>
    <source>
        <strain evidence="2 3">CMW 18300</strain>
    </source>
</reference>
<name>A0ABR3W1H9_9PEZI</name>
<keyword evidence="1" id="KW-0812">Transmembrane</keyword>
<evidence type="ECO:0000256" key="1">
    <source>
        <dbReference type="SAM" id="Phobius"/>
    </source>
</evidence>
<comment type="caution">
    <text evidence="2">The sequence shown here is derived from an EMBL/GenBank/DDBJ whole genome shotgun (WGS) entry which is preliminary data.</text>
</comment>
<dbReference type="PANTHER" id="PTHR35394">
    <property type="entry name" value="DUF3176 DOMAIN-CONTAINING PROTEIN"/>
    <property type="match status" value="1"/>
</dbReference>
<evidence type="ECO:0000313" key="2">
    <source>
        <dbReference type="EMBL" id="KAL1850779.1"/>
    </source>
</evidence>
<dbReference type="Pfam" id="PF11374">
    <property type="entry name" value="DUF3176"/>
    <property type="match status" value="1"/>
</dbReference>
<keyword evidence="1" id="KW-0472">Membrane</keyword>
<feature type="transmembrane region" description="Helical" evidence="1">
    <location>
        <begin position="492"/>
        <end position="515"/>
    </location>
</feature>
<gene>
    <name evidence="2" type="ORF">Daus18300_012787</name>
</gene>
<protein>
    <submittedName>
        <fullName evidence="2">Uncharacterized protein</fullName>
    </submittedName>
</protein>
<organism evidence="2 3">
    <name type="scientific">Diaporthe australafricana</name>
    <dbReference type="NCBI Taxonomy" id="127596"/>
    <lineage>
        <taxon>Eukaryota</taxon>
        <taxon>Fungi</taxon>
        <taxon>Dikarya</taxon>
        <taxon>Ascomycota</taxon>
        <taxon>Pezizomycotina</taxon>
        <taxon>Sordariomycetes</taxon>
        <taxon>Sordariomycetidae</taxon>
        <taxon>Diaporthales</taxon>
        <taxon>Diaporthaceae</taxon>
        <taxon>Diaporthe</taxon>
    </lineage>
</organism>
<keyword evidence="3" id="KW-1185">Reference proteome</keyword>